<evidence type="ECO:0000259" key="1">
    <source>
        <dbReference type="Pfam" id="PF06350"/>
    </source>
</evidence>
<dbReference type="GO" id="GO:0004771">
    <property type="term" value="F:sterol ester esterase activity"/>
    <property type="evidence" value="ECO:0007669"/>
    <property type="project" value="TreeGrafter"/>
</dbReference>
<dbReference type="GO" id="GO:0019433">
    <property type="term" value="P:triglyceride catabolic process"/>
    <property type="evidence" value="ECO:0007669"/>
    <property type="project" value="TreeGrafter"/>
</dbReference>
<dbReference type="PANTHER" id="PTHR23025">
    <property type="entry name" value="TRIACYLGLYCEROL LIPASE"/>
    <property type="match status" value="1"/>
</dbReference>
<dbReference type="GO" id="GO:0004806">
    <property type="term" value="F:triacylglycerol lipase activity"/>
    <property type="evidence" value="ECO:0007669"/>
    <property type="project" value="TreeGrafter"/>
</dbReference>
<accession>H2YQA3</accession>
<dbReference type="GO" id="GO:0005829">
    <property type="term" value="C:cytosol"/>
    <property type="evidence" value="ECO:0007669"/>
    <property type="project" value="TreeGrafter"/>
</dbReference>
<proteinExistence type="predicted"/>
<dbReference type="AlphaFoldDB" id="H2YQA3"/>
<feature type="domain" description="Hormone-sensitive lipase N-terminal" evidence="1">
    <location>
        <begin position="5"/>
        <end position="140"/>
    </location>
</feature>
<dbReference type="Pfam" id="PF06350">
    <property type="entry name" value="HSL_N"/>
    <property type="match status" value="1"/>
</dbReference>
<dbReference type="GO" id="GO:0008203">
    <property type="term" value="P:cholesterol metabolic process"/>
    <property type="evidence" value="ECO:0007669"/>
    <property type="project" value="InterPro"/>
</dbReference>
<reference evidence="2" key="2">
    <citation type="submission" date="2025-08" db="UniProtKB">
        <authorList>
            <consortium name="Ensembl"/>
        </authorList>
    </citation>
    <scope>IDENTIFICATION</scope>
</reference>
<dbReference type="PANTHER" id="PTHR23025:SF3">
    <property type="entry name" value="HORMONE-SENSITIVE LIPASE"/>
    <property type="match status" value="1"/>
</dbReference>
<dbReference type="Proteomes" id="UP000007875">
    <property type="component" value="Unassembled WGS sequence"/>
</dbReference>
<reference evidence="2" key="3">
    <citation type="submission" date="2025-09" db="UniProtKB">
        <authorList>
            <consortium name="Ensembl"/>
        </authorList>
    </citation>
    <scope>IDENTIFICATION</scope>
</reference>
<name>H2YQA3_CIOSA</name>
<dbReference type="InterPro" id="IPR010468">
    <property type="entry name" value="HSL_N"/>
</dbReference>
<sequence>MGLTPNGNLFVNEDHSEPLMHDCELMAKSCFYNNVHGFQYSNGFHPVVQSLSTIVASYNDVQKHDSTWKTLKSALNSGRYMVSPELRGEKLEQLYNSADVEFFKKFWSLPEQGLIKSLPHFVGESVQVNREFSIPPASFML</sequence>
<evidence type="ECO:0000313" key="3">
    <source>
        <dbReference type="Proteomes" id="UP000007875"/>
    </source>
</evidence>
<evidence type="ECO:0000313" key="2">
    <source>
        <dbReference type="Ensembl" id="ENSCSAVP00000007511.1"/>
    </source>
</evidence>
<dbReference type="Ensembl" id="ENSCSAVT00000007610.1">
    <property type="protein sequence ID" value="ENSCSAVP00000007511.1"/>
    <property type="gene ID" value="ENSCSAVG00000004490.1"/>
</dbReference>
<organism evidence="2 3">
    <name type="scientific">Ciona savignyi</name>
    <name type="common">Pacific transparent sea squirt</name>
    <dbReference type="NCBI Taxonomy" id="51511"/>
    <lineage>
        <taxon>Eukaryota</taxon>
        <taxon>Metazoa</taxon>
        <taxon>Chordata</taxon>
        <taxon>Tunicata</taxon>
        <taxon>Ascidiacea</taxon>
        <taxon>Phlebobranchia</taxon>
        <taxon>Cionidae</taxon>
        <taxon>Ciona</taxon>
    </lineage>
</organism>
<keyword evidence="3" id="KW-1185">Reference proteome</keyword>
<reference evidence="3" key="1">
    <citation type="submission" date="2003-08" db="EMBL/GenBank/DDBJ databases">
        <authorList>
            <person name="Birren B."/>
            <person name="Nusbaum C."/>
            <person name="Abebe A."/>
            <person name="Abouelleil A."/>
            <person name="Adekoya E."/>
            <person name="Ait-zahra M."/>
            <person name="Allen N."/>
            <person name="Allen T."/>
            <person name="An P."/>
            <person name="Anderson M."/>
            <person name="Anderson S."/>
            <person name="Arachchi H."/>
            <person name="Armbruster J."/>
            <person name="Bachantsang P."/>
            <person name="Baldwin J."/>
            <person name="Barry A."/>
            <person name="Bayul T."/>
            <person name="Blitshsteyn B."/>
            <person name="Bloom T."/>
            <person name="Blye J."/>
            <person name="Boguslavskiy L."/>
            <person name="Borowsky M."/>
            <person name="Boukhgalter B."/>
            <person name="Brunache A."/>
            <person name="Butler J."/>
            <person name="Calixte N."/>
            <person name="Calvo S."/>
            <person name="Camarata J."/>
            <person name="Campo K."/>
            <person name="Chang J."/>
            <person name="Cheshatsang Y."/>
            <person name="Citroen M."/>
            <person name="Collymore A."/>
            <person name="Considine T."/>
            <person name="Cook A."/>
            <person name="Cooke P."/>
            <person name="Corum B."/>
            <person name="Cuomo C."/>
            <person name="David R."/>
            <person name="Dawoe T."/>
            <person name="Degray S."/>
            <person name="Dodge S."/>
            <person name="Dooley K."/>
            <person name="Dorje P."/>
            <person name="Dorjee K."/>
            <person name="Dorris L."/>
            <person name="Duffey N."/>
            <person name="Dupes A."/>
            <person name="Elkins T."/>
            <person name="Engels R."/>
            <person name="Erickson J."/>
            <person name="Farina A."/>
            <person name="Faro S."/>
            <person name="Ferreira P."/>
            <person name="Fischer H."/>
            <person name="Fitzgerald M."/>
            <person name="Foley K."/>
            <person name="Gage D."/>
            <person name="Galagan J."/>
            <person name="Gearin G."/>
            <person name="Gnerre S."/>
            <person name="Gnirke A."/>
            <person name="Goyette A."/>
            <person name="Graham J."/>
            <person name="Grandbois E."/>
            <person name="Gyaltsen K."/>
            <person name="Hafez N."/>
            <person name="Hagopian D."/>
            <person name="Hagos B."/>
            <person name="Hall J."/>
            <person name="Hatcher B."/>
            <person name="Heller A."/>
            <person name="Higgins H."/>
            <person name="Honan T."/>
            <person name="Horn A."/>
            <person name="Houde N."/>
            <person name="Hughes L."/>
            <person name="Hulme W."/>
            <person name="Husby E."/>
            <person name="Iliev I."/>
            <person name="Jaffe D."/>
            <person name="Jones C."/>
            <person name="Kamal M."/>
            <person name="Kamat A."/>
            <person name="Kamvysselis M."/>
            <person name="Karlsson E."/>
            <person name="Kells C."/>
            <person name="Kieu A."/>
            <person name="Kisner P."/>
            <person name="Kodira C."/>
            <person name="Kulbokas E."/>
            <person name="Labutti K."/>
            <person name="Lama D."/>
            <person name="Landers T."/>
            <person name="Leger J."/>
            <person name="Levine S."/>
            <person name="Lewis D."/>
            <person name="Lewis T."/>
            <person name="Lindblad-toh K."/>
            <person name="Liu X."/>
            <person name="Lokyitsang T."/>
            <person name="Lokyitsang Y."/>
            <person name="Lucien O."/>
            <person name="Lui A."/>
            <person name="Ma L.J."/>
            <person name="Mabbitt R."/>
            <person name="Macdonald J."/>
            <person name="Maclean C."/>
            <person name="Major J."/>
            <person name="Manning J."/>
            <person name="Marabella R."/>
            <person name="Maru K."/>
            <person name="Matthews C."/>
            <person name="Mauceli E."/>
            <person name="Mccarthy M."/>
            <person name="Mcdonough S."/>
            <person name="Mcghee T."/>
            <person name="Meldrim J."/>
            <person name="Meneus L."/>
            <person name="Mesirov J."/>
            <person name="Mihalev A."/>
            <person name="Mihova T."/>
            <person name="Mikkelsen T."/>
            <person name="Mlenga V."/>
            <person name="Moru K."/>
            <person name="Mozes J."/>
            <person name="Mulrain L."/>
            <person name="Munson G."/>
            <person name="Naylor J."/>
            <person name="Newes C."/>
            <person name="Nguyen C."/>
            <person name="Nguyen N."/>
            <person name="Nguyen T."/>
            <person name="Nicol R."/>
            <person name="Nielsen C."/>
            <person name="Nizzari M."/>
            <person name="Norbu C."/>
            <person name="Norbu N."/>
            <person name="O'donnell P."/>
            <person name="Okoawo O."/>
            <person name="O'leary S."/>
            <person name="Omotosho B."/>
            <person name="O'neill K."/>
            <person name="Osman S."/>
            <person name="Parker S."/>
            <person name="Perrin D."/>
            <person name="Phunkhang P."/>
            <person name="Piqani B."/>
            <person name="Purcell S."/>
            <person name="Rachupka T."/>
            <person name="Ramasamy U."/>
            <person name="Rameau R."/>
            <person name="Ray V."/>
            <person name="Raymond C."/>
            <person name="Retta R."/>
            <person name="Richardson S."/>
            <person name="Rise C."/>
            <person name="Rodriguez J."/>
            <person name="Rogers J."/>
            <person name="Rogov P."/>
            <person name="Rutman M."/>
            <person name="Schupbach R."/>
            <person name="Seaman C."/>
            <person name="Settipalli S."/>
            <person name="Sharpe T."/>
            <person name="Sheridan J."/>
            <person name="Sherpa N."/>
            <person name="Shi J."/>
            <person name="Smirnov S."/>
            <person name="Smith C."/>
            <person name="Sougnez C."/>
            <person name="Spencer B."/>
            <person name="Stalker J."/>
            <person name="Stange-thomann N."/>
            <person name="Stavropoulos S."/>
            <person name="Stetson K."/>
            <person name="Stone C."/>
            <person name="Stone S."/>
            <person name="Stubbs M."/>
            <person name="Talamas J."/>
            <person name="Tchuinga P."/>
            <person name="Tenzing P."/>
            <person name="Tesfaye S."/>
            <person name="Theodore J."/>
            <person name="Thoulutsang Y."/>
            <person name="Topham K."/>
            <person name="Towey S."/>
            <person name="Tsamla T."/>
            <person name="Tsomo N."/>
            <person name="Vallee D."/>
            <person name="Vassiliev H."/>
            <person name="Venkataraman V."/>
            <person name="Vinson J."/>
            <person name="Vo A."/>
            <person name="Wade C."/>
            <person name="Wang S."/>
            <person name="Wangchuk T."/>
            <person name="Wangdi T."/>
            <person name="Whittaker C."/>
            <person name="Wilkinson J."/>
            <person name="Wu Y."/>
            <person name="Wyman D."/>
            <person name="Yadav S."/>
            <person name="Yang S."/>
            <person name="Yang X."/>
            <person name="Yeager S."/>
            <person name="Yee E."/>
            <person name="Young G."/>
            <person name="Zainoun J."/>
            <person name="Zembeck L."/>
            <person name="Zimmer A."/>
            <person name="Zody M."/>
            <person name="Lander E."/>
        </authorList>
    </citation>
    <scope>NUCLEOTIDE SEQUENCE [LARGE SCALE GENOMIC DNA]</scope>
</reference>
<protein>
    <recommendedName>
        <fullName evidence="1">Hormone-sensitive lipase N-terminal domain-containing protein</fullName>
    </recommendedName>
</protein>
<dbReference type="HOGENOM" id="CLU_1829677_0_0_1"/>